<proteinExistence type="predicted"/>
<accession>A0A2J6Q1K6</accession>
<name>A0A2J6Q1K6_9HELO</name>
<evidence type="ECO:0008006" key="3">
    <source>
        <dbReference type="Google" id="ProtNLM"/>
    </source>
</evidence>
<sequence length="349" mass="38909">MDGLSAAASGIAVVSLALQLVSSVRDIRRFLHSMSEAPEELKRLMDLLEQLEFVLEQVGLLAKRERGNTRLEGTSMMASVLRAITTCQKKLELLEGVVKATKDVKASSNRATRALGSFKLVCKKTDIRWIEQQLNEAVNLLSLTMMANLTHLHEEGVGQLHSQMCTTHHTTKTILQELVLLRSEILYKSGETFEETNFNIGCANEQAMSSKTRHRTSGEQSISTRQYTGLFGKLLIHTVIESAKSLDSKINSTLEACSTTATCWAIMPSFLPRCFEYQSMNSYGCIQRALRIYPVLPKRHPIWRMCSGGDLKGVQTLLETRQVSPFSVDANGVTLLHACILHPKIHSKF</sequence>
<dbReference type="Proteomes" id="UP000235672">
    <property type="component" value="Unassembled WGS sequence"/>
</dbReference>
<gene>
    <name evidence="1" type="ORF">NA56DRAFT_186417</name>
</gene>
<dbReference type="AlphaFoldDB" id="A0A2J6Q1K6"/>
<dbReference type="EMBL" id="KZ613486">
    <property type="protein sequence ID" value="PMD20159.1"/>
    <property type="molecule type" value="Genomic_DNA"/>
</dbReference>
<keyword evidence="2" id="KW-1185">Reference proteome</keyword>
<evidence type="ECO:0000313" key="2">
    <source>
        <dbReference type="Proteomes" id="UP000235672"/>
    </source>
</evidence>
<protein>
    <recommendedName>
        <fullName evidence="3">Fungal N-terminal domain-containing protein</fullName>
    </recommendedName>
</protein>
<organism evidence="1 2">
    <name type="scientific">Hyaloscypha hepaticicola</name>
    <dbReference type="NCBI Taxonomy" id="2082293"/>
    <lineage>
        <taxon>Eukaryota</taxon>
        <taxon>Fungi</taxon>
        <taxon>Dikarya</taxon>
        <taxon>Ascomycota</taxon>
        <taxon>Pezizomycotina</taxon>
        <taxon>Leotiomycetes</taxon>
        <taxon>Helotiales</taxon>
        <taxon>Hyaloscyphaceae</taxon>
        <taxon>Hyaloscypha</taxon>
    </lineage>
</organism>
<reference evidence="1 2" key="1">
    <citation type="submission" date="2016-05" db="EMBL/GenBank/DDBJ databases">
        <title>A degradative enzymes factory behind the ericoid mycorrhizal symbiosis.</title>
        <authorList>
            <consortium name="DOE Joint Genome Institute"/>
            <person name="Martino E."/>
            <person name="Morin E."/>
            <person name="Grelet G."/>
            <person name="Kuo A."/>
            <person name="Kohler A."/>
            <person name="Daghino S."/>
            <person name="Barry K."/>
            <person name="Choi C."/>
            <person name="Cichocki N."/>
            <person name="Clum A."/>
            <person name="Copeland A."/>
            <person name="Hainaut M."/>
            <person name="Haridas S."/>
            <person name="Labutti K."/>
            <person name="Lindquist E."/>
            <person name="Lipzen A."/>
            <person name="Khouja H.-R."/>
            <person name="Murat C."/>
            <person name="Ohm R."/>
            <person name="Olson A."/>
            <person name="Spatafora J."/>
            <person name="Veneault-Fourrey C."/>
            <person name="Henrissat B."/>
            <person name="Grigoriev I."/>
            <person name="Martin F."/>
            <person name="Perotto S."/>
        </authorList>
    </citation>
    <scope>NUCLEOTIDE SEQUENCE [LARGE SCALE GENOMIC DNA]</scope>
    <source>
        <strain evidence="1 2">UAMH 7357</strain>
    </source>
</reference>
<dbReference type="STRING" id="1745343.A0A2J6Q1K6"/>
<evidence type="ECO:0000313" key="1">
    <source>
        <dbReference type="EMBL" id="PMD20159.1"/>
    </source>
</evidence>
<dbReference type="OrthoDB" id="3560546at2759"/>